<dbReference type="Proteomes" id="UP000790377">
    <property type="component" value="Unassembled WGS sequence"/>
</dbReference>
<sequence length="283" mass="31383">MMAQSSLQLGTLFARILVDGLPLQHYGIELEGENKVTCWIPSEAGKRFSIFWEDVLQNRPNHESGRVRVDGIECGGVTLVSPVRDFLGANRAVEMHYFHTSATTGRPFMFSDLQHTDDDAYLRSAPGELGQIVLTIWPVIILSAGPLKLTEQPVQNQPVHERAKKSYSHCVTFGKEEALPLTQGVCTELISPVPLATFVFKYRSLARLIADGIAPPPPSPRPNKRPFSDMDGGHDSGSEDEAVRQVQALTERVRQLEAELKDRKRAAKRARTEATDEIVDLTA</sequence>
<name>A0ACB8A076_9AGAM</name>
<proteinExistence type="predicted"/>
<dbReference type="EMBL" id="MU268005">
    <property type="protein sequence ID" value="KAH7906537.1"/>
    <property type="molecule type" value="Genomic_DNA"/>
</dbReference>
<gene>
    <name evidence="1" type="ORF">BJ138DRAFT_1117475</name>
</gene>
<evidence type="ECO:0000313" key="1">
    <source>
        <dbReference type="EMBL" id="KAH7906537.1"/>
    </source>
</evidence>
<protein>
    <submittedName>
        <fullName evidence="1">Uncharacterized protein</fullName>
    </submittedName>
</protein>
<keyword evidence="2" id="KW-1185">Reference proteome</keyword>
<accession>A0ACB8A076</accession>
<reference evidence="1" key="1">
    <citation type="journal article" date="2021" name="New Phytol.">
        <title>Evolutionary innovations through gain and loss of genes in the ectomycorrhizal Boletales.</title>
        <authorList>
            <person name="Wu G."/>
            <person name="Miyauchi S."/>
            <person name="Morin E."/>
            <person name="Kuo A."/>
            <person name="Drula E."/>
            <person name="Varga T."/>
            <person name="Kohler A."/>
            <person name="Feng B."/>
            <person name="Cao Y."/>
            <person name="Lipzen A."/>
            <person name="Daum C."/>
            <person name="Hundley H."/>
            <person name="Pangilinan J."/>
            <person name="Johnson J."/>
            <person name="Barry K."/>
            <person name="LaButti K."/>
            <person name="Ng V."/>
            <person name="Ahrendt S."/>
            <person name="Min B."/>
            <person name="Choi I.G."/>
            <person name="Park H."/>
            <person name="Plett J.M."/>
            <person name="Magnuson J."/>
            <person name="Spatafora J.W."/>
            <person name="Nagy L.G."/>
            <person name="Henrissat B."/>
            <person name="Grigoriev I.V."/>
            <person name="Yang Z.L."/>
            <person name="Xu J."/>
            <person name="Martin F.M."/>
        </authorList>
    </citation>
    <scope>NUCLEOTIDE SEQUENCE</scope>
    <source>
        <strain evidence="1">ATCC 28755</strain>
    </source>
</reference>
<evidence type="ECO:0000313" key="2">
    <source>
        <dbReference type="Proteomes" id="UP000790377"/>
    </source>
</evidence>
<organism evidence="1 2">
    <name type="scientific">Hygrophoropsis aurantiaca</name>
    <dbReference type="NCBI Taxonomy" id="72124"/>
    <lineage>
        <taxon>Eukaryota</taxon>
        <taxon>Fungi</taxon>
        <taxon>Dikarya</taxon>
        <taxon>Basidiomycota</taxon>
        <taxon>Agaricomycotina</taxon>
        <taxon>Agaricomycetes</taxon>
        <taxon>Agaricomycetidae</taxon>
        <taxon>Boletales</taxon>
        <taxon>Coniophorineae</taxon>
        <taxon>Hygrophoropsidaceae</taxon>
        <taxon>Hygrophoropsis</taxon>
    </lineage>
</organism>
<comment type="caution">
    <text evidence="1">The sequence shown here is derived from an EMBL/GenBank/DDBJ whole genome shotgun (WGS) entry which is preliminary data.</text>
</comment>